<organism evidence="2 3">
    <name type="scientific">Phytophthora infestans</name>
    <name type="common">Potato late blight agent</name>
    <name type="synonym">Botrytis infestans</name>
    <dbReference type="NCBI Taxonomy" id="4787"/>
    <lineage>
        <taxon>Eukaryota</taxon>
        <taxon>Sar</taxon>
        <taxon>Stramenopiles</taxon>
        <taxon>Oomycota</taxon>
        <taxon>Peronosporomycetes</taxon>
        <taxon>Peronosporales</taxon>
        <taxon>Peronosporaceae</taxon>
        <taxon>Phytophthora</taxon>
    </lineage>
</organism>
<sequence length="663" mass="73641">MSTTLRKLERYATIADAIAVIETFAEQTQQRHVRVQQPKAPHKTAASVGVSDDDSTADSNVVVLECENSPACKWFVRLLFVKGERKWKISSMNTVHHKTKCSESSRLGNATTDASSMATEQLLASANASVAAALADPTEGEATSTMDASVYVERVFTSWKNALGAIRALALQMGRRVMAEKAEEMTWCGKHVMARRVVCQNYRNSNCEWMVTLDEATDKSERYSVLSMSLQHSKECLETCNFTGNKQDGTKAATRDGSTSQTLGLLPDSSLLVDDVSKYQLTHEMRWSSGKEVTKAIADFALVVQRKRAKLCKRNNGGSNKKYVCSDEQCLWFVRLAKAWKSKSWKISAMNLKHSDTCTGAPKPTARQLAELRFFRQAVTTHSKASGTLMTDNFLMNSDTGIHIPRGMAYRAQKMVIDTSTDDVSESYKFIPSLMESFIMKNPGSIATYEKDPQGHFVRAFIMPNASMAVLGNQQQVCGIHVLHYSTVSYQGCMALLVTRDGSLTYQVMAFALLPTSDLEHMKWFITLAKRGGAFFDGNPVFCSHSEHGLLRALAQEARHAKIMFCVRSLLEEMAREKNIPALGPLKEKVWELQRQETEEAFLSVLGGIERLNAAAAAFLRSVHPKNWASYLNRSIRLYGWASTGGEEAVTGSDIQRSDEAPF</sequence>
<dbReference type="EMBL" id="WSZM01000058">
    <property type="protein sequence ID" value="KAF4044826.1"/>
    <property type="molecule type" value="Genomic_DNA"/>
</dbReference>
<comment type="caution">
    <text evidence="2">The sequence shown here is derived from an EMBL/GenBank/DDBJ whole genome shotgun (WGS) entry which is preliminary data.</text>
</comment>
<dbReference type="AlphaFoldDB" id="A0A833X0U3"/>
<proteinExistence type="predicted"/>
<evidence type="ECO:0000313" key="2">
    <source>
        <dbReference type="EMBL" id="KAF4044826.1"/>
    </source>
</evidence>
<keyword evidence="3" id="KW-1185">Reference proteome</keyword>
<name>A0A833X0U3_PHYIN</name>
<gene>
    <name evidence="2" type="ORF">GN244_ATG02739</name>
</gene>
<evidence type="ECO:0008006" key="4">
    <source>
        <dbReference type="Google" id="ProtNLM"/>
    </source>
</evidence>
<dbReference type="PANTHER" id="PTHR31973">
    <property type="entry name" value="POLYPROTEIN, PUTATIVE-RELATED"/>
    <property type="match status" value="1"/>
</dbReference>
<evidence type="ECO:0000313" key="3">
    <source>
        <dbReference type="Proteomes" id="UP000602510"/>
    </source>
</evidence>
<evidence type="ECO:0000256" key="1">
    <source>
        <dbReference type="SAM" id="MobiDB-lite"/>
    </source>
</evidence>
<dbReference type="Proteomes" id="UP000602510">
    <property type="component" value="Unassembled WGS sequence"/>
</dbReference>
<reference evidence="2" key="1">
    <citation type="submission" date="2020-04" db="EMBL/GenBank/DDBJ databases">
        <title>Hybrid Assembly of Korean Phytophthora infestans isolates.</title>
        <authorList>
            <person name="Prokchorchik M."/>
            <person name="Lee Y."/>
            <person name="Seo J."/>
            <person name="Cho J.-H."/>
            <person name="Park Y.-E."/>
            <person name="Jang D.-C."/>
            <person name="Im J.-S."/>
            <person name="Choi J.-G."/>
            <person name="Park H.-J."/>
            <person name="Lee G.-B."/>
            <person name="Lee Y.-G."/>
            <person name="Hong S.-Y."/>
            <person name="Cho K."/>
            <person name="Sohn K.H."/>
        </authorList>
    </citation>
    <scope>NUCLEOTIDE SEQUENCE</scope>
    <source>
        <strain evidence="2">KR_1_A1</strain>
    </source>
</reference>
<dbReference type="PANTHER" id="PTHR31973:SF187">
    <property type="entry name" value="MUTATOR TRANSPOSASE MUDRA PROTEIN"/>
    <property type="match status" value="1"/>
</dbReference>
<accession>A0A833X0U3</accession>
<protein>
    <recommendedName>
        <fullName evidence="4">MULE transposase domain-containing protein</fullName>
    </recommendedName>
</protein>
<feature type="region of interest" description="Disordered" evidence="1">
    <location>
        <begin position="33"/>
        <end position="55"/>
    </location>
</feature>